<reference evidence="9 10" key="1">
    <citation type="journal article" date="2016" name="DNA Res.">
        <title>The draft genome of MD-2 pineapple using hybrid error correction of long reads.</title>
        <authorList>
            <person name="Redwan R.M."/>
            <person name="Saidin A."/>
            <person name="Kumar S.V."/>
        </authorList>
    </citation>
    <scope>NUCLEOTIDE SEQUENCE [LARGE SCALE GENOMIC DNA]</scope>
    <source>
        <strain evidence="10">cv. MD2</strain>
        <tissue evidence="9">Leaf</tissue>
    </source>
</reference>
<dbReference type="Proteomes" id="UP000092600">
    <property type="component" value="Unassembled WGS sequence"/>
</dbReference>
<feature type="transmembrane region" description="Helical" evidence="8">
    <location>
        <begin position="92"/>
        <end position="110"/>
    </location>
</feature>
<evidence type="ECO:0000256" key="5">
    <source>
        <dbReference type="ARBA" id="ARBA00022692"/>
    </source>
</evidence>
<dbReference type="Pfam" id="PF01758">
    <property type="entry name" value="SBF"/>
    <property type="match status" value="1"/>
</dbReference>
<keyword evidence="5 8" id="KW-0812">Transmembrane</keyword>
<comment type="similarity">
    <text evidence="4">Belongs to the bile acid:sodium symporter (BASS) (TC 2.A.28) family.</text>
</comment>
<evidence type="ECO:0000256" key="1">
    <source>
        <dbReference type="ARBA" id="ARBA00003198"/>
    </source>
</evidence>
<comment type="subcellular location">
    <subcellularLocation>
        <location evidence="3">Membrane</location>
        <topology evidence="3">Multi-pass membrane protein</topology>
    </subcellularLocation>
    <subcellularLocation>
        <location evidence="2">Plastid</location>
        <location evidence="2">Chloroplast envelope</location>
    </subcellularLocation>
</comment>
<feature type="transmembrane region" description="Helical" evidence="8">
    <location>
        <begin position="153"/>
        <end position="174"/>
    </location>
</feature>
<dbReference type="InterPro" id="IPR038770">
    <property type="entry name" value="Na+/solute_symporter_sf"/>
</dbReference>
<evidence type="ECO:0000256" key="6">
    <source>
        <dbReference type="ARBA" id="ARBA00022989"/>
    </source>
</evidence>
<dbReference type="GO" id="GO:0016020">
    <property type="term" value="C:membrane"/>
    <property type="evidence" value="ECO:0007669"/>
    <property type="project" value="UniProtKB-SubCell"/>
</dbReference>
<evidence type="ECO:0000256" key="2">
    <source>
        <dbReference type="ARBA" id="ARBA00004119"/>
    </source>
</evidence>
<dbReference type="InterPro" id="IPR002657">
    <property type="entry name" value="BilAc:Na_symport/Acr3"/>
</dbReference>
<evidence type="ECO:0000256" key="3">
    <source>
        <dbReference type="ARBA" id="ARBA00004141"/>
    </source>
</evidence>
<feature type="transmembrane region" description="Helical" evidence="8">
    <location>
        <begin position="117"/>
        <end position="141"/>
    </location>
</feature>
<proteinExistence type="inferred from homology"/>
<sequence length="244" mass="25877">MGMTLTLDDLRAALLMPKELAAGFVLQYTQYQQFFMCTKWIDLMSDRFLCPRGNVALSVLMTAASTFAAAVMTPLLTSKLAGQFVAVDPMGLFMSTVQVVLAPVLLGAILNQYCSGLVELVSPFMPFVAVATVAILCGSAIAQNASAILSSGLQVVLSVCCLHASGFFFGYVLARMLGIDVSSSRTISIEVGMQNSVLGVMLAGQHFSNPLTAVPCAVSSICHSVYGSILAGIWRCTPPKDQKD</sequence>
<dbReference type="Gene3D" id="1.20.1530.20">
    <property type="match status" value="1"/>
</dbReference>
<name>A0A199W711_ANACO</name>
<evidence type="ECO:0000256" key="7">
    <source>
        <dbReference type="ARBA" id="ARBA00023136"/>
    </source>
</evidence>
<dbReference type="AlphaFoldDB" id="A0A199W711"/>
<organism evidence="9 10">
    <name type="scientific">Ananas comosus</name>
    <name type="common">Pineapple</name>
    <name type="synonym">Ananas ananas</name>
    <dbReference type="NCBI Taxonomy" id="4615"/>
    <lineage>
        <taxon>Eukaryota</taxon>
        <taxon>Viridiplantae</taxon>
        <taxon>Streptophyta</taxon>
        <taxon>Embryophyta</taxon>
        <taxon>Tracheophyta</taxon>
        <taxon>Spermatophyta</taxon>
        <taxon>Magnoliopsida</taxon>
        <taxon>Liliopsida</taxon>
        <taxon>Poales</taxon>
        <taxon>Bromeliaceae</taxon>
        <taxon>Bromelioideae</taxon>
        <taxon>Ananas</taxon>
    </lineage>
</organism>
<feature type="transmembrane region" description="Helical" evidence="8">
    <location>
        <begin position="54"/>
        <end position="72"/>
    </location>
</feature>
<keyword evidence="7 8" id="KW-0472">Membrane</keyword>
<comment type="caution">
    <text evidence="9">The sequence shown here is derived from an EMBL/GenBank/DDBJ whole genome shotgun (WGS) entry which is preliminary data.</text>
</comment>
<evidence type="ECO:0000256" key="4">
    <source>
        <dbReference type="ARBA" id="ARBA00006528"/>
    </source>
</evidence>
<keyword evidence="6 8" id="KW-1133">Transmembrane helix</keyword>
<protein>
    <submittedName>
        <fullName evidence="9">Putative sodium/metabolite cotransporter BASS1, chloroplastic</fullName>
    </submittedName>
</protein>
<comment type="function">
    <text evidence="1">May function as sodium-coupled metabolite transporter across the chloroplast envelope.</text>
</comment>
<dbReference type="EMBL" id="LSRQ01000145">
    <property type="protein sequence ID" value="OAY84988.1"/>
    <property type="molecule type" value="Genomic_DNA"/>
</dbReference>
<accession>A0A199W711</accession>
<evidence type="ECO:0000313" key="10">
    <source>
        <dbReference type="Proteomes" id="UP000092600"/>
    </source>
</evidence>
<dbReference type="GO" id="GO:0009941">
    <property type="term" value="C:chloroplast envelope"/>
    <property type="evidence" value="ECO:0007669"/>
    <property type="project" value="UniProtKB-SubCell"/>
</dbReference>
<evidence type="ECO:0000256" key="8">
    <source>
        <dbReference type="SAM" id="Phobius"/>
    </source>
</evidence>
<dbReference type="InterPro" id="IPR004710">
    <property type="entry name" value="Bilac:Na_transpt"/>
</dbReference>
<dbReference type="PANTHER" id="PTHR10361">
    <property type="entry name" value="SODIUM-BILE ACID COTRANSPORTER"/>
    <property type="match status" value="1"/>
</dbReference>
<gene>
    <name evidence="9" type="ORF">ACMD2_16948</name>
</gene>
<evidence type="ECO:0000313" key="9">
    <source>
        <dbReference type="EMBL" id="OAY84988.1"/>
    </source>
</evidence>
<dbReference type="PANTHER" id="PTHR10361:SF28">
    <property type="entry name" value="P3 PROTEIN-RELATED"/>
    <property type="match status" value="1"/>
</dbReference>